<sequence>MNFNLPDYTFEETERIFSEYGWYIPPFIEIRIVFELVELFDNKNVLEAENHLINYFKKNLKKIESELIESHPERKDILTEAFKAHRKKLFYSSTILFLSQADGVCDSIIFRGREIGKIKNNDENHPIINILAEKNSLTDYYNNETKNSNYFSDLNRHGVMHGISNNYGNELNSLKALSLVCCVSDFKRYNKKYYSC</sequence>
<dbReference type="RefSeq" id="WP_311591506.1">
    <property type="nucleotide sequence ID" value="NZ_JAVRHV010000001.1"/>
</dbReference>
<evidence type="ECO:0000313" key="2">
    <source>
        <dbReference type="Proteomes" id="UP001252186"/>
    </source>
</evidence>
<keyword evidence="2" id="KW-1185">Reference proteome</keyword>
<name>A0ABU2Y0M7_9FLAO</name>
<accession>A0ABU2Y0M7</accession>
<organism evidence="1 2">
    <name type="scientific">Urechidicola vernalis</name>
    <dbReference type="NCBI Taxonomy" id="3075600"/>
    <lineage>
        <taxon>Bacteria</taxon>
        <taxon>Pseudomonadati</taxon>
        <taxon>Bacteroidota</taxon>
        <taxon>Flavobacteriia</taxon>
        <taxon>Flavobacteriales</taxon>
        <taxon>Flavobacteriaceae</taxon>
        <taxon>Urechidicola</taxon>
    </lineage>
</organism>
<dbReference type="Proteomes" id="UP001252186">
    <property type="component" value="Unassembled WGS sequence"/>
</dbReference>
<proteinExistence type="predicted"/>
<comment type="caution">
    <text evidence="1">The sequence shown here is derived from an EMBL/GenBank/DDBJ whole genome shotgun (WGS) entry which is preliminary data.</text>
</comment>
<protein>
    <submittedName>
        <fullName evidence="1">Uncharacterized protein</fullName>
    </submittedName>
</protein>
<dbReference type="EMBL" id="JAVRHV010000001">
    <property type="protein sequence ID" value="MDT0551721.1"/>
    <property type="molecule type" value="Genomic_DNA"/>
</dbReference>
<gene>
    <name evidence="1" type="ORF">RM519_00560</name>
</gene>
<reference evidence="1 2" key="1">
    <citation type="submission" date="2023-09" db="EMBL/GenBank/DDBJ databases">
        <authorList>
            <person name="Rey-Velasco X."/>
        </authorList>
    </citation>
    <scope>NUCLEOTIDE SEQUENCE [LARGE SCALE GENOMIC DNA]</scope>
    <source>
        <strain evidence="1 2">P050</strain>
    </source>
</reference>
<evidence type="ECO:0000313" key="1">
    <source>
        <dbReference type="EMBL" id="MDT0551721.1"/>
    </source>
</evidence>